<dbReference type="InterPro" id="IPR001173">
    <property type="entry name" value="Glyco_trans_2-like"/>
</dbReference>
<comment type="subcellular location">
    <subcellularLocation>
        <location evidence="1">Cytoplasm</location>
    </subcellularLocation>
</comment>
<organism evidence="9 10">
    <name type="scientific">Blastococcus aurantiacus</name>
    <dbReference type="NCBI Taxonomy" id="1550231"/>
    <lineage>
        <taxon>Bacteria</taxon>
        <taxon>Bacillati</taxon>
        <taxon>Actinomycetota</taxon>
        <taxon>Actinomycetes</taxon>
        <taxon>Geodermatophilales</taxon>
        <taxon>Geodermatophilaceae</taxon>
        <taxon>Blastococcus</taxon>
    </lineage>
</organism>
<feature type="domain" description="Glycosyltransferase 2-like" evidence="8">
    <location>
        <begin position="6"/>
        <end position="121"/>
    </location>
</feature>
<evidence type="ECO:0000259" key="8">
    <source>
        <dbReference type="Pfam" id="PF00535"/>
    </source>
</evidence>
<dbReference type="InterPro" id="IPR006439">
    <property type="entry name" value="HAD-SF_hydro_IA"/>
</dbReference>
<dbReference type="OrthoDB" id="9781367at2"/>
<evidence type="ECO:0000256" key="3">
    <source>
        <dbReference type="ARBA" id="ARBA00022490"/>
    </source>
</evidence>
<keyword evidence="4" id="KW-0479">Metal-binding</keyword>
<dbReference type="InterPro" id="IPR006549">
    <property type="entry name" value="HAD-SF_hydro_IIIA"/>
</dbReference>
<dbReference type="STRING" id="1550231.SAMN05660662_2856"/>
<evidence type="ECO:0000256" key="6">
    <source>
        <dbReference type="ARBA" id="ARBA00023277"/>
    </source>
</evidence>
<dbReference type="NCBIfam" id="TIGR01509">
    <property type="entry name" value="HAD-SF-IA-v3"/>
    <property type="match status" value="1"/>
</dbReference>
<dbReference type="AlphaFoldDB" id="A0A1G7MRB9"/>
<evidence type="ECO:0000313" key="9">
    <source>
        <dbReference type="EMBL" id="SDF63659.1"/>
    </source>
</evidence>
<dbReference type="InterPro" id="IPR023214">
    <property type="entry name" value="HAD_sf"/>
</dbReference>
<keyword evidence="5" id="KW-0378">Hydrolase</keyword>
<dbReference type="InterPro" id="IPR036412">
    <property type="entry name" value="HAD-like_sf"/>
</dbReference>
<dbReference type="Gene3D" id="3.90.550.10">
    <property type="entry name" value="Spore Coat Polysaccharide Biosynthesis Protein SpsA, Chain A"/>
    <property type="match status" value="1"/>
</dbReference>
<dbReference type="Gene3D" id="3.40.50.1000">
    <property type="entry name" value="HAD superfamily/HAD-like"/>
    <property type="match status" value="1"/>
</dbReference>
<gene>
    <name evidence="9" type="ORF">SAMN05660662_2856</name>
</gene>
<evidence type="ECO:0000256" key="4">
    <source>
        <dbReference type="ARBA" id="ARBA00022723"/>
    </source>
</evidence>
<evidence type="ECO:0000256" key="7">
    <source>
        <dbReference type="ARBA" id="ARBA00031828"/>
    </source>
</evidence>
<evidence type="ECO:0000313" key="10">
    <source>
        <dbReference type="Proteomes" id="UP000199406"/>
    </source>
</evidence>
<dbReference type="GO" id="GO:0016791">
    <property type="term" value="F:phosphatase activity"/>
    <property type="evidence" value="ECO:0007669"/>
    <property type="project" value="InterPro"/>
</dbReference>
<dbReference type="Proteomes" id="UP000199406">
    <property type="component" value="Unassembled WGS sequence"/>
</dbReference>
<dbReference type="EMBL" id="FNBT01000005">
    <property type="protein sequence ID" value="SDF63659.1"/>
    <property type="molecule type" value="Genomic_DNA"/>
</dbReference>
<dbReference type="Pfam" id="PF13242">
    <property type="entry name" value="Hydrolase_like"/>
    <property type="match status" value="1"/>
</dbReference>
<dbReference type="NCBIfam" id="TIGR01656">
    <property type="entry name" value="Histidinol-ppas"/>
    <property type="match status" value="1"/>
</dbReference>
<dbReference type="NCBIfam" id="TIGR01662">
    <property type="entry name" value="HAD-SF-IIIA"/>
    <property type="match status" value="1"/>
</dbReference>
<keyword evidence="6" id="KW-0119">Carbohydrate metabolism</keyword>
<dbReference type="Pfam" id="PF00535">
    <property type="entry name" value="Glycos_transf_2"/>
    <property type="match status" value="1"/>
</dbReference>
<reference evidence="10" key="1">
    <citation type="submission" date="2016-10" db="EMBL/GenBank/DDBJ databases">
        <authorList>
            <person name="Varghese N."/>
            <person name="Submissions S."/>
        </authorList>
    </citation>
    <scope>NUCLEOTIDE SEQUENCE [LARGE SCALE GENOMIC DNA]</scope>
    <source>
        <strain evidence="10">DSM 44268</strain>
    </source>
</reference>
<comment type="similarity">
    <text evidence="2">Belongs to the GmhB family.</text>
</comment>
<dbReference type="InterPro" id="IPR006543">
    <property type="entry name" value="Histidinol-phos"/>
</dbReference>
<dbReference type="GO" id="GO:0046872">
    <property type="term" value="F:metal ion binding"/>
    <property type="evidence" value="ECO:0007669"/>
    <property type="project" value="UniProtKB-KW"/>
</dbReference>
<evidence type="ECO:0000256" key="2">
    <source>
        <dbReference type="ARBA" id="ARBA00005628"/>
    </source>
</evidence>
<protein>
    <recommendedName>
        <fullName evidence="7">D,D-heptose 1,7-bisphosphate phosphatase</fullName>
    </recommendedName>
</protein>
<proteinExistence type="inferred from homology"/>
<dbReference type="GO" id="GO:0005975">
    <property type="term" value="P:carbohydrate metabolic process"/>
    <property type="evidence" value="ECO:0007669"/>
    <property type="project" value="InterPro"/>
</dbReference>
<dbReference type="RefSeq" id="WP_091767806.1">
    <property type="nucleotide sequence ID" value="NZ_FNBT01000005.1"/>
</dbReference>
<dbReference type="NCBIfam" id="TIGR01549">
    <property type="entry name" value="HAD-SF-IA-v1"/>
    <property type="match status" value="1"/>
</dbReference>
<accession>A0A1G7MRB9</accession>
<sequence length="496" mass="52727">MLAECTVVVPTIGRPSLDVLLDALAAAPGPRPAELILVDDRPTGEPLRPERPGLPPVRVVRTGGGGPARARNLGWRSARTPWIAFLDDDVVPDADWYERLATDLADLPADVAGSQGRVRVPLPEDRRPTDWERGTAGLATSSWITADLAYRRAALSAVGGFDERFPRAFREDSDLALRVMDTGARLVRGERWITHPVRPTDHWVSVRVQAGNADDVLMRRLHGPDWRKRADAALGRRPQHTAVTAAALAAVGLALAGRPRAAALAAAGWLAGTAEFAWARIASGPRTRDEVTTMIATSAAIPPLATWHWLKGVVQHRGVPRWTGLPDLVLFDRDGTLVRDYPYNGDPALVKPVDGAKESLDALRARGVKVGVVSNQSGVARGIITREQVDACMARLEELLGPFDTLQVCPHGPDDGCDCRKPAPGMVKAACAELDVDPARCVVVGDISADVDAAAAAGATGIMVPTPVTRKAEVAAAAHVAPTLTAAVDAVLGGRW</sequence>
<evidence type="ECO:0000256" key="5">
    <source>
        <dbReference type="ARBA" id="ARBA00022801"/>
    </source>
</evidence>
<evidence type="ECO:0000256" key="1">
    <source>
        <dbReference type="ARBA" id="ARBA00004496"/>
    </source>
</evidence>
<dbReference type="InterPro" id="IPR004446">
    <property type="entry name" value="Heptose_bisP_phosphatase"/>
</dbReference>
<keyword evidence="3" id="KW-0963">Cytoplasm</keyword>
<dbReference type="SUPFAM" id="SSF56784">
    <property type="entry name" value="HAD-like"/>
    <property type="match status" value="1"/>
</dbReference>
<dbReference type="InterPro" id="IPR029044">
    <property type="entry name" value="Nucleotide-diphossugar_trans"/>
</dbReference>
<keyword evidence="10" id="KW-1185">Reference proteome</keyword>
<dbReference type="SUPFAM" id="SSF53448">
    <property type="entry name" value="Nucleotide-diphospho-sugar transferases"/>
    <property type="match status" value="1"/>
</dbReference>
<dbReference type="PANTHER" id="PTHR42891">
    <property type="entry name" value="D-GLYCERO-BETA-D-MANNO-HEPTOSE-1,7-BISPHOSPHATE 7-PHOSPHATASE"/>
    <property type="match status" value="1"/>
</dbReference>
<dbReference type="GO" id="GO:0005737">
    <property type="term" value="C:cytoplasm"/>
    <property type="evidence" value="ECO:0007669"/>
    <property type="project" value="UniProtKB-SubCell"/>
</dbReference>
<dbReference type="PANTHER" id="PTHR42891:SF1">
    <property type="entry name" value="D-GLYCERO-BETA-D-MANNO-HEPTOSE-1,7-BISPHOSPHATE 7-PHOSPHATASE"/>
    <property type="match status" value="1"/>
</dbReference>
<name>A0A1G7MRB9_9ACTN</name>